<accession>A0ACB8TP58</accession>
<evidence type="ECO:0000313" key="2">
    <source>
        <dbReference type="Proteomes" id="UP001055072"/>
    </source>
</evidence>
<proteinExistence type="predicted"/>
<name>A0ACB8TP58_9APHY</name>
<dbReference type="Proteomes" id="UP001055072">
    <property type="component" value="Unassembled WGS sequence"/>
</dbReference>
<evidence type="ECO:0000313" key="1">
    <source>
        <dbReference type="EMBL" id="KAI0083797.1"/>
    </source>
</evidence>
<gene>
    <name evidence="1" type="ORF">BDY19DRAFT_975671</name>
</gene>
<dbReference type="EMBL" id="MU274953">
    <property type="protein sequence ID" value="KAI0083797.1"/>
    <property type="molecule type" value="Genomic_DNA"/>
</dbReference>
<protein>
    <submittedName>
        <fullName evidence="1">Uncharacterized protein</fullName>
    </submittedName>
</protein>
<reference evidence="1" key="1">
    <citation type="journal article" date="2021" name="Environ. Microbiol.">
        <title>Gene family expansions and transcriptome signatures uncover fungal adaptations to wood decay.</title>
        <authorList>
            <person name="Hage H."/>
            <person name="Miyauchi S."/>
            <person name="Viragh M."/>
            <person name="Drula E."/>
            <person name="Min B."/>
            <person name="Chaduli D."/>
            <person name="Navarro D."/>
            <person name="Favel A."/>
            <person name="Norest M."/>
            <person name="Lesage-Meessen L."/>
            <person name="Balint B."/>
            <person name="Merenyi Z."/>
            <person name="de Eugenio L."/>
            <person name="Morin E."/>
            <person name="Martinez A.T."/>
            <person name="Baldrian P."/>
            <person name="Stursova M."/>
            <person name="Martinez M.J."/>
            <person name="Novotny C."/>
            <person name="Magnuson J.K."/>
            <person name="Spatafora J.W."/>
            <person name="Maurice S."/>
            <person name="Pangilinan J."/>
            <person name="Andreopoulos W."/>
            <person name="LaButti K."/>
            <person name="Hundley H."/>
            <person name="Na H."/>
            <person name="Kuo A."/>
            <person name="Barry K."/>
            <person name="Lipzen A."/>
            <person name="Henrissat B."/>
            <person name="Riley R."/>
            <person name="Ahrendt S."/>
            <person name="Nagy L.G."/>
            <person name="Grigoriev I.V."/>
            <person name="Martin F."/>
            <person name="Rosso M.N."/>
        </authorList>
    </citation>
    <scope>NUCLEOTIDE SEQUENCE</scope>
    <source>
        <strain evidence="1">CBS 384.51</strain>
    </source>
</reference>
<keyword evidence="2" id="KW-1185">Reference proteome</keyword>
<comment type="caution">
    <text evidence="1">The sequence shown here is derived from an EMBL/GenBank/DDBJ whole genome shotgun (WGS) entry which is preliminary data.</text>
</comment>
<organism evidence="1 2">
    <name type="scientific">Irpex rosettiformis</name>
    <dbReference type="NCBI Taxonomy" id="378272"/>
    <lineage>
        <taxon>Eukaryota</taxon>
        <taxon>Fungi</taxon>
        <taxon>Dikarya</taxon>
        <taxon>Basidiomycota</taxon>
        <taxon>Agaricomycotina</taxon>
        <taxon>Agaricomycetes</taxon>
        <taxon>Polyporales</taxon>
        <taxon>Irpicaceae</taxon>
        <taxon>Irpex</taxon>
    </lineage>
</organism>
<sequence>MSESSQPTYPPAVHTAHDQVHAVQPAPTQTMSVNRDAQVEEQRAERIRGGCIPCPVSLLQHYFRVIS</sequence>